<dbReference type="Proteomes" id="UP000315471">
    <property type="component" value="Unassembled WGS sequence"/>
</dbReference>
<organism evidence="2 3">
    <name type="scientific">Novipirellula aureliae</name>
    <dbReference type="NCBI Taxonomy" id="2527966"/>
    <lineage>
        <taxon>Bacteria</taxon>
        <taxon>Pseudomonadati</taxon>
        <taxon>Planctomycetota</taxon>
        <taxon>Planctomycetia</taxon>
        <taxon>Pirellulales</taxon>
        <taxon>Pirellulaceae</taxon>
        <taxon>Novipirellula</taxon>
    </lineage>
</organism>
<evidence type="ECO:0008006" key="4">
    <source>
        <dbReference type="Google" id="ProtNLM"/>
    </source>
</evidence>
<dbReference type="AlphaFoldDB" id="A0A5C6EDD1"/>
<keyword evidence="1" id="KW-1133">Transmembrane helix</keyword>
<accession>A0A5C6EDD1</accession>
<comment type="caution">
    <text evidence="2">The sequence shown here is derived from an EMBL/GenBank/DDBJ whole genome shotgun (WGS) entry which is preliminary data.</text>
</comment>
<dbReference type="OrthoDB" id="290328at2"/>
<dbReference type="RefSeq" id="WP_146597971.1">
    <property type="nucleotide sequence ID" value="NZ_SJPY01000001.1"/>
</dbReference>
<proteinExistence type="predicted"/>
<evidence type="ECO:0000313" key="3">
    <source>
        <dbReference type="Proteomes" id="UP000315471"/>
    </source>
</evidence>
<keyword evidence="3" id="KW-1185">Reference proteome</keyword>
<keyword evidence="1" id="KW-0472">Membrane</keyword>
<reference evidence="2 3" key="1">
    <citation type="submission" date="2019-02" db="EMBL/GenBank/DDBJ databases">
        <title>Deep-cultivation of Planctomycetes and their phenomic and genomic characterization uncovers novel biology.</title>
        <authorList>
            <person name="Wiegand S."/>
            <person name="Jogler M."/>
            <person name="Boedeker C."/>
            <person name="Pinto D."/>
            <person name="Vollmers J."/>
            <person name="Rivas-Marin E."/>
            <person name="Kohn T."/>
            <person name="Peeters S.H."/>
            <person name="Heuer A."/>
            <person name="Rast P."/>
            <person name="Oberbeckmann S."/>
            <person name="Bunk B."/>
            <person name="Jeske O."/>
            <person name="Meyerdierks A."/>
            <person name="Storesund J.E."/>
            <person name="Kallscheuer N."/>
            <person name="Luecker S."/>
            <person name="Lage O.M."/>
            <person name="Pohl T."/>
            <person name="Merkel B.J."/>
            <person name="Hornburger P."/>
            <person name="Mueller R.-W."/>
            <person name="Bruemmer F."/>
            <person name="Labrenz M."/>
            <person name="Spormann A.M."/>
            <person name="Op Den Camp H."/>
            <person name="Overmann J."/>
            <person name="Amann R."/>
            <person name="Jetten M.S.M."/>
            <person name="Mascher T."/>
            <person name="Medema M.H."/>
            <person name="Devos D.P."/>
            <person name="Kaster A.-K."/>
            <person name="Ovreas L."/>
            <person name="Rohde M."/>
            <person name="Galperin M.Y."/>
            <person name="Jogler C."/>
        </authorList>
    </citation>
    <scope>NUCLEOTIDE SEQUENCE [LARGE SCALE GENOMIC DNA]</scope>
    <source>
        <strain evidence="2 3">Q31b</strain>
    </source>
</reference>
<keyword evidence="1" id="KW-0812">Transmembrane</keyword>
<gene>
    <name evidence="2" type="ORF">Q31b_04000</name>
</gene>
<evidence type="ECO:0000256" key="1">
    <source>
        <dbReference type="SAM" id="Phobius"/>
    </source>
</evidence>
<dbReference type="EMBL" id="SJPY01000001">
    <property type="protein sequence ID" value="TWU45229.1"/>
    <property type="molecule type" value="Genomic_DNA"/>
</dbReference>
<sequence>MLTDVIRGIDYSDCAEMALVLFCFAFGLMFLATMRLSRNATDRMAAIPLSDNVETPRDEF</sequence>
<evidence type="ECO:0000313" key="2">
    <source>
        <dbReference type="EMBL" id="TWU45229.1"/>
    </source>
</evidence>
<name>A0A5C6EDD1_9BACT</name>
<feature type="transmembrane region" description="Helical" evidence="1">
    <location>
        <begin position="17"/>
        <end position="34"/>
    </location>
</feature>
<protein>
    <recommendedName>
        <fullName evidence="4">Cbb3-type cytochrome oxidase component FixQ</fullName>
    </recommendedName>
</protein>